<keyword evidence="6 9" id="KW-0238">DNA-binding</keyword>
<evidence type="ECO:0000256" key="2">
    <source>
        <dbReference type="ARBA" id="ARBA00008263"/>
    </source>
</evidence>
<evidence type="ECO:0000256" key="4">
    <source>
        <dbReference type="ARBA" id="ARBA00022840"/>
    </source>
</evidence>
<dbReference type="InterPro" id="IPR002205">
    <property type="entry name" value="Topo_IIA_dom_A"/>
</dbReference>
<evidence type="ECO:0000256" key="1">
    <source>
        <dbReference type="ARBA" id="ARBA00000185"/>
    </source>
</evidence>
<dbReference type="Pfam" id="PF03989">
    <property type="entry name" value="DNA_gyraseA_C"/>
    <property type="match status" value="6"/>
</dbReference>
<dbReference type="Gene3D" id="1.10.268.10">
    <property type="entry name" value="Topoisomerase, domain 3"/>
    <property type="match status" value="1"/>
</dbReference>
<comment type="subunit">
    <text evidence="8">Heterotetramer composed of ParC and ParE.</text>
</comment>
<comment type="subcellular location">
    <subcellularLocation>
        <location evidence="9">Cytoplasm</location>
    </subcellularLocation>
</comment>
<dbReference type="Proteomes" id="UP000178315">
    <property type="component" value="Unassembled WGS sequence"/>
</dbReference>
<organism evidence="13 14">
    <name type="scientific">Candidatus Jacksonbacteria bacterium RIFCSPLOWO2_02_FULL_44_20</name>
    <dbReference type="NCBI Taxonomy" id="1798460"/>
    <lineage>
        <taxon>Bacteria</taxon>
        <taxon>Candidatus Jacksoniibacteriota</taxon>
    </lineage>
</organism>
<dbReference type="SUPFAM" id="SSF56719">
    <property type="entry name" value="Type II DNA topoisomerase"/>
    <property type="match status" value="1"/>
</dbReference>
<comment type="caution">
    <text evidence="13">The sequence shown here is derived from an EMBL/GenBank/DDBJ whole genome shotgun (WGS) entry which is preliminary data.</text>
</comment>
<dbReference type="NCBIfam" id="TIGR01063">
    <property type="entry name" value="gyrA"/>
    <property type="match status" value="1"/>
</dbReference>
<keyword evidence="9" id="KW-0963">Cytoplasm</keyword>
<accession>A0A1G2A6C0</accession>
<keyword evidence="11" id="KW-0175">Coiled coil</keyword>
<sequence>MADSENKPAEKIQLQQIVEEMKISYLDYAMSVIVSRALPDVRDGLKPVHRRILYAMWDIGLKPGAKFRKSATVVGEVLGKYHPHGDSAVYDSLVRLAQNFSMRYPLAHGQGNFGSVDGDAAAAMRYTEVKLAKITEEMLTDIEKNTVDFRNNYDGAHKEPTVLPSKLPNLLLNGTLGIAVGMATNIPPHNVCEICDAILNLIKNPESTVEDLMEFVKGPDFPTGGIIFDEQAIKQAYATGRGSIVMRAKCSIVEGDGGYKILVDELPYQVNKAELIEKIAELVKEEKIKGIKGLRDESDRNGMRITIELKKDSFPKKVLNQLYSFTRLQDSFHVNMLALIDGIQPRVLSLKMVLEEYIKHRQIVIRRRTEFDLQNARDREHILIGLVLALEDIDAIIETIKKSRDKNDARENLIKRFRLSERQAEAILEMRLRALAGLERLLLEKELEEKRKLIKELEAILKDQKRILGIINDELAEIKKTYGDERKTQVMSGPVKSFSQEDLIPKEAAIIMITKDGYIKRLAPQSFRAQGRGGSGVTGLTRKEEDIVLHLLSADTHDDILFFTNSGKVFRLKAFEVPEASRTSKGNAVVNFLELDQSESVTALLALDKKSQEKFFIMATQNGVIKKVEASEFKNVRRSGLIAINLREGDVLKWVKLANEKQDIMLGTSRGLAIRFSEKELRPIGRNAQGVTGIRLSKGNAVVGMDIVDKTEKDAYLLSISENGCGKMTRVDEYRSQSRGGKGVKTMQITKKTGELTTSWVVYPKNLPEGANGDLILISKLGQVIRISLSSVPHLGRATQGVRLMRLKQKGDTVAQVALV</sequence>
<dbReference type="GO" id="GO:0009330">
    <property type="term" value="C:DNA topoisomerase type II (double strand cut, ATP-hydrolyzing) complex"/>
    <property type="evidence" value="ECO:0007669"/>
    <property type="project" value="TreeGrafter"/>
</dbReference>
<dbReference type="PANTHER" id="PTHR43493">
    <property type="entry name" value="DNA GYRASE/TOPOISOMERASE SUBUNIT A"/>
    <property type="match status" value="1"/>
</dbReference>
<dbReference type="InterPro" id="IPR050220">
    <property type="entry name" value="Type_II_DNA_Topoisomerases"/>
</dbReference>
<dbReference type="GO" id="GO:0005694">
    <property type="term" value="C:chromosome"/>
    <property type="evidence" value="ECO:0007669"/>
    <property type="project" value="InterPro"/>
</dbReference>
<dbReference type="CDD" id="cd00187">
    <property type="entry name" value="TOP4c"/>
    <property type="match status" value="1"/>
</dbReference>
<keyword evidence="5 9" id="KW-0799">Topoisomerase</keyword>
<evidence type="ECO:0000256" key="6">
    <source>
        <dbReference type="ARBA" id="ARBA00023125"/>
    </source>
</evidence>
<evidence type="ECO:0000256" key="5">
    <source>
        <dbReference type="ARBA" id="ARBA00023029"/>
    </source>
</evidence>
<evidence type="ECO:0000256" key="10">
    <source>
        <dbReference type="PROSITE-ProRule" id="PRU01384"/>
    </source>
</evidence>
<dbReference type="GO" id="GO:0005737">
    <property type="term" value="C:cytoplasm"/>
    <property type="evidence" value="ECO:0007669"/>
    <property type="project" value="UniProtKB-SubCell"/>
</dbReference>
<evidence type="ECO:0000256" key="11">
    <source>
        <dbReference type="SAM" id="Coils"/>
    </source>
</evidence>
<dbReference type="HAMAP" id="MF_01897">
    <property type="entry name" value="GyrA"/>
    <property type="match status" value="1"/>
</dbReference>
<dbReference type="SUPFAM" id="SSF101904">
    <property type="entry name" value="GyrA/ParC C-terminal domain-like"/>
    <property type="match status" value="1"/>
</dbReference>
<comment type="caution">
    <text evidence="9">Lacks conserved residue(s) required for the propagation of feature annotation.</text>
</comment>
<name>A0A1G2A6C0_9BACT</name>
<dbReference type="AlphaFoldDB" id="A0A1G2A6C0"/>
<evidence type="ECO:0000313" key="13">
    <source>
        <dbReference type="EMBL" id="OGY72392.1"/>
    </source>
</evidence>
<dbReference type="Pfam" id="PF00521">
    <property type="entry name" value="DNA_topoisoIV"/>
    <property type="match status" value="1"/>
</dbReference>
<protein>
    <recommendedName>
        <fullName evidence="9">DNA gyrase subunit A</fullName>
        <ecNumber evidence="9">5.6.2.2</ecNumber>
    </recommendedName>
</protein>
<dbReference type="InterPro" id="IPR035516">
    <property type="entry name" value="Gyrase/topoIV_suA_C"/>
</dbReference>
<evidence type="ECO:0000256" key="3">
    <source>
        <dbReference type="ARBA" id="ARBA00022741"/>
    </source>
</evidence>
<dbReference type="FunFam" id="1.10.268.10:FF:000001">
    <property type="entry name" value="DNA gyrase subunit A"/>
    <property type="match status" value="1"/>
</dbReference>
<feature type="active site" description="O-(5'-phospho-DNA)-tyrosine intermediate" evidence="9 10">
    <location>
        <position position="126"/>
    </location>
</feature>
<keyword evidence="7 9" id="KW-0413">Isomerase</keyword>
<reference evidence="13 14" key="1">
    <citation type="journal article" date="2016" name="Nat. Commun.">
        <title>Thousands of microbial genomes shed light on interconnected biogeochemical processes in an aquifer system.</title>
        <authorList>
            <person name="Anantharaman K."/>
            <person name="Brown C.T."/>
            <person name="Hug L.A."/>
            <person name="Sharon I."/>
            <person name="Castelle C.J."/>
            <person name="Probst A.J."/>
            <person name="Thomas B.C."/>
            <person name="Singh A."/>
            <person name="Wilkins M.J."/>
            <person name="Karaoz U."/>
            <person name="Brodie E.L."/>
            <person name="Williams K.H."/>
            <person name="Hubbard S.S."/>
            <person name="Banfield J.F."/>
        </authorList>
    </citation>
    <scope>NUCLEOTIDE SEQUENCE [LARGE SCALE GENOMIC DNA]</scope>
</reference>
<dbReference type="PROSITE" id="PS52040">
    <property type="entry name" value="TOPO_IIA"/>
    <property type="match status" value="1"/>
</dbReference>
<proteinExistence type="inferred from homology"/>
<dbReference type="Gene3D" id="2.120.10.90">
    <property type="entry name" value="DNA gyrase/topoisomerase IV, subunit A, C-terminal"/>
    <property type="match status" value="1"/>
</dbReference>
<dbReference type="GO" id="GO:0006265">
    <property type="term" value="P:DNA topological change"/>
    <property type="evidence" value="ECO:0007669"/>
    <property type="project" value="UniProtKB-UniRule"/>
</dbReference>
<keyword evidence="4 9" id="KW-0067">ATP-binding</keyword>
<dbReference type="NCBIfam" id="NF004044">
    <property type="entry name" value="PRK05561.1"/>
    <property type="match status" value="1"/>
</dbReference>
<dbReference type="GO" id="GO:0034335">
    <property type="term" value="F:DNA negative supercoiling activity"/>
    <property type="evidence" value="ECO:0007669"/>
    <property type="project" value="UniProtKB-ARBA"/>
</dbReference>
<comment type="catalytic activity">
    <reaction evidence="1 9 10">
        <text>ATP-dependent breakage, passage and rejoining of double-stranded DNA.</text>
        <dbReference type="EC" id="5.6.2.2"/>
    </reaction>
</comment>
<keyword evidence="3 9" id="KW-0547">Nucleotide-binding</keyword>
<comment type="subunit">
    <text evidence="9">Heterotetramer, composed of two GyrA and two GyrB chains. In the heterotetramer, GyrA contains the active site tyrosine that forms a transient covalent intermediate with DNA, while GyrB binds cofactors and catalyzes ATP hydrolysis.</text>
</comment>
<evidence type="ECO:0000259" key="12">
    <source>
        <dbReference type="PROSITE" id="PS52040"/>
    </source>
</evidence>
<evidence type="ECO:0000256" key="9">
    <source>
        <dbReference type="HAMAP-Rule" id="MF_01897"/>
    </source>
</evidence>
<dbReference type="Gene3D" id="3.30.1360.40">
    <property type="match status" value="1"/>
</dbReference>
<evidence type="ECO:0000256" key="8">
    <source>
        <dbReference type="ARBA" id="ARBA00063644"/>
    </source>
</evidence>
<evidence type="ECO:0000256" key="7">
    <source>
        <dbReference type="ARBA" id="ARBA00023235"/>
    </source>
</evidence>
<comment type="function">
    <text evidence="9">A type II topoisomerase that negatively supercoils closed circular double-stranded (ds) DNA in an ATP-dependent manner to modulate DNA topology and maintain chromosomes in an underwound state. Negative supercoiling favors strand separation, and DNA replication, transcription, recombination and repair, all of which involve strand separation. Also able to catalyze the interconversion of other topological isomers of dsDNA rings, including catenanes and knotted rings. Type II topoisomerases break and join 2 DNA strands simultaneously in an ATP-dependent manner.</text>
</comment>
<dbReference type="InterPro" id="IPR006691">
    <property type="entry name" value="GyrA/parC_rep"/>
</dbReference>
<dbReference type="GO" id="GO:0003677">
    <property type="term" value="F:DNA binding"/>
    <property type="evidence" value="ECO:0007669"/>
    <property type="project" value="UniProtKB-UniRule"/>
</dbReference>
<dbReference type="InterPro" id="IPR013757">
    <property type="entry name" value="Topo_IIA_A_a_sf"/>
</dbReference>
<dbReference type="FunFam" id="3.30.1360.40:FF:000002">
    <property type="entry name" value="DNA gyrase subunit A"/>
    <property type="match status" value="1"/>
</dbReference>
<dbReference type="FunFam" id="2.120.10.90:FF:000005">
    <property type="entry name" value="DNA topoisomerase 4 subunit A"/>
    <property type="match status" value="1"/>
</dbReference>
<dbReference type="GO" id="GO:0005524">
    <property type="term" value="F:ATP binding"/>
    <property type="evidence" value="ECO:0007669"/>
    <property type="project" value="UniProtKB-UniRule"/>
</dbReference>
<dbReference type="FunFam" id="3.90.199.10:FF:000001">
    <property type="entry name" value="DNA gyrase subunit A"/>
    <property type="match status" value="1"/>
</dbReference>
<feature type="domain" description="Topo IIA-type catalytic" evidence="12">
    <location>
        <begin position="38"/>
        <end position="503"/>
    </location>
</feature>
<dbReference type="EC" id="5.6.2.2" evidence="9"/>
<evidence type="ECO:0000313" key="14">
    <source>
        <dbReference type="Proteomes" id="UP000178315"/>
    </source>
</evidence>
<dbReference type="InterPro" id="IPR005743">
    <property type="entry name" value="GyrA"/>
</dbReference>
<dbReference type="Gene3D" id="3.90.199.10">
    <property type="entry name" value="Topoisomerase II, domain 5"/>
    <property type="match status" value="1"/>
</dbReference>
<dbReference type="InterPro" id="IPR013760">
    <property type="entry name" value="Topo_IIA-like_dom_sf"/>
</dbReference>
<dbReference type="PANTHER" id="PTHR43493:SF5">
    <property type="entry name" value="DNA GYRASE SUBUNIT A, CHLOROPLASTIC_MITOCHONDRIAL"/>
    <property type="match status" value="1"/>
</dbReference>
<comment type="miscellaneous">
    <text evidence="9">Few gyrases are as efficient as E.coli at forming negative supercoils. Not all organisms have 2 type II topoisomerases; in organisms with a single type II topoisomerase this enzyme also has to decatenate newly replicated chromosomes.</text>
</comment>
<dbReference type="EMBL" id="MHJU01000036">
    <property type="protein sequence ID" value="OGY72392.1"/>
    <property type="molecule type" value="Genomic_DNA"/>
</dbReference>
<dbReference type="InterPro" id="IPR013758">
    <property type="entry name" value="Topo_IIA_A/C_ab"/>
</dbReference>
<dbReference type="GO" id="GO:0006261">
    <property type="term" value="P:DNA-templated DNA replication"/>
    <property type="evidence" value="ECO:0007669"/>
    <property type="project" value="UniProtKB-UniRule"/>
</dbReference>
<gene>
    <name evidence="9" type="primary">gyrA</name>
    <name evidence="13" type="ORF">A3H61_03680</name>
</gene>
<comment type="similarity">
    <text evidence="2 9">Belongs to the type II topoisomerase GyrA/ParC subunit family.</text>
</comment>
<feature type="coiled-coil region" evidence="11">
    <location>
        <begin position="440"/>
        <end position="467"/>
    </location>
</feature>
<dbReference type="NCBIfam" id="NF004043">
    <property type="entry name" value="PRK05560.1"/>
    <property type="match status" value="1"/>
</dbReference>
<dbReference type="SMART" id="SM00434">
    <property type="entry name" value="TOP4c"/>
    <property type="match status" value="1"/>
</dbReference>